<keyword evidence="9" id="KW-1015">Disulfide bond</keyword>
<keyword evidence="5" id="KW-0653">Protein transport</keyword>
<evidence type="ECO:0000313" key="15">
    <source>
        <dbReference type="EMBL" id="PLW50377.1"/>
    </source>
</evidence>
<keyword evidence="10" id="KW-0676">Redox-active center</keyword>
<keyword evidence="8" id="KW-0496">Mitochondrion</keyword>
<keyword evidence="16" id="KW-1185">Reference proteome</keyword>
<dbReference type="GO" id="GO:0005743">
    <property type="term" value="C:mitochondrial inner membrane"/>
    <property type="evidence" value="ECO:0007669"/>
    <property type="project" value="UniProtKB-SubCell"/>
</dbReference>
<keyword evidence="7" id="KW-0811">Translocation</keyword>
<dbReference type="Pfam" id="PF06747">
    <property type="entry name" value="CHCH"/>
    <property type="match status" value="1"/>
</dbReference>
<dbReference type="PANTHER" id="PTHR21622:SF0">
    <property type="entry name" value="COILED-COIL-HELIX-COILED-COIL-HELIX DOMAIN CONTAINING 4"/>
    <property type="match status" value="1"/>
</dbReference>
<dbReference type="GO" id="GO:0015035">
    <property type="term" value="F:protein-disulfide reductase activity"/>
    <property type="evidence" value="ECO:0007669"/>
    <property type="project" value="InterPro"/>
</dbReference>
<evidence type="ECO:0000256" key="4">
    <source>
        <dbReference type="ARBA" id="ARBA00022448"/>
    </source>
</evidence>
<feature type="domain" description="CHCH" evidence="13">
    <location>
        <begin position="139"/>
        <end position="174"/>
    </location>
</feature>
<dbReference type="GO" id="GO:0005758">
    <property type="term" value="C:mitochondrial intermembrane space"/>
    <property type="evidence" value="ECO:0007669"/>
    <property type="project" value="TreeGrafter"/>
</dbReference>
<evidence type="ECO:0000256" key="11">
    <source>
        <dbReference type="ARBA" id="ARBA00033150"/>
    </source>
</evidence>
<dbReference type="PANTHER" id="PTHR21622">
    <property type="entry name" value="COILED-COIL-HELIX-COILED-COIL-HELIX DOMAIN CONTAINING 4"/>
    <property type="match status" value="1"/>
</dbReference>
<dbReference type="InterPro" id="IPR010625">
    <property type="entry name" value="CHCH"/>
</dbReference>
<evidence type="ECO:0000256" key="2">
    <source>
        <dbReference type="ARBA" id="ARBA00004164"/>
    </source>
</evidence>
<dbReference type="Proteomes" id="UP000235392">
    <property type="component" value="Unassembled WGS sequence"/>
</dbReference>
<evidence type="ECO:0000259" key="13">
    <source>
        <dbReference type="Pfam" id="PF06747"/>
    </source>
</evidence>
<feature type="region of interest" description="Disordered" evidence="12">
    <location>
        <begin position="81"/>
        <end position="120"/>
    </location>
</feature>
<evidence type="ECO:0000256" key="6">
    <source>
        <dbReference type="ARBA" id="ARBA00023002"/>
    </source>
</evidence>
<evidence type="ECO:0000256" key="5">
    <source>
        <dbReference type="ARBA" id="ARBA00022927"/>
    </source>
</evidence>
<evidence type="ECO:0000313" key="16">
    <source>
        <dbReference type="Proteomes" id="UP000235388"/>
    </source>
</evidence>
<keyword evidence="6" id="KW-0560">Oxidoreductase</keyword>
<dbReference type="PROSITE" id="PS51808">
    <property type="entry name" value="CHCH"/>
    <property type="match status" value="1"/>
</dbReference>
<evidence type="ECO:0000256" key="3">
    <source>
        <dbReference type="ARBA" id="ARBA00013714"/>
    </source>
</evidence>
<dbReference type="EMBL" id="PGCJ01000869">
    <property type="protein sequence ID" value="PLW16463.1"/>
    <property type="molecule type" value="Genomic_DNA"/>
</dbReference>
<proteinExistence type="predicted"/>
<evidence type="ECO:0000256" key="8">
    <source>
        <dbReference type="ARBA" id="ARBA00023128"/>
    </source>
</evidence>
<feature type="compositionally biased region" description="Basic and acidic residues" evidence="12">
    <location>
        <begin position="96"/>
        <end position="106"/>
    </location>
</feature>
<dbReference type="InterPro" id="IPR039289">
    <property type="entry name" value="CHCHD4"/>
</dbReference>
<dbReference type="GO" id="GO:0045041">
    <property type="term" value="P:protein import into mitochondrial intermembrane space"/>
    <property type="evidence" value="ECO:0007669"/>
    <property type="project" value="InterPro"/>
</dbReference>
<evidence type="ECO:0000256" key="10">
    <source>
        <dbReference type="ARBA" id="ARBA00023284"/>
    </source>
</evidence>
<sequence>MSRPFLMRGSACLLTNPARCSPRSLRRPVSSTSSPPTGNHSPSSRNTSTDRAIVLGLLTIITSLGVGIGTRAKSLNTRSAEIIKSSPDPQNQIQAETEKPADHEPEPSAENSQQGAFNPDTGEINWDCPCLGGMAHGTCGEQFKAAFSCFVYSEQEPKGVECIERFKEMQDCFKEHPEEYGPELVDGDDSTTDDDVPHSPDGIDSTEGLIEPAQQNEGEERPLAARSLTMHASDSPARKDAEEEGLVNASSRSQSPPPTAPFTPSAAPDATPARPSPPPSSKSKSLPKTD</sequence>
<protein>
    <recommendedName>
        <fullName evidence="3">Mitochondrial intermembrane space import and assembly protein 40</fullName>
    </recommendedName>
    <alternativeName>
        <fullName evidence="11">Mitochondrial import inner membrane translocase TIM40</fullName>
    </alternativeName>
</protein>
<evidence type="ECO:0000256" key="12">
    <source>
        <dbReference type="SAM" id="MobiDB-lite"/>
    </source>
</evidence>
<evidence type="ECO:0000313" key="14">
    <source>
        <dbReference type="EMBL" id="PLW16463.1"/>
    </source>
</evidence>
<feature type="compositionally biased region" description="Low complexity" evidence="12">
    <location>
        <begin position="262"/>
        <end position="273"/>
    </location>
</feature>
<organism evidence="14 16">
    <name type="scientific">Puccinia coronata f. sp. avenae</name>
    <dbReference type="NCBI Taxonomy" id="200324"/>
    <lineage>
        <taxon>Eukaryota</taxon>
        <taxon>Fungi</taxon>
        <taxon>Dikarya</taxon>
        <taxon>Basidiomycota</taxon>
        <taxon>Pucciniomycotina</taxon>
        <taxon>Pucciniomycetes</taxon>
        <taxon>Pucciniales</taxon>
        <taxon>Pucciniaceae</taxon>
        <taxon>Puccinia</taxon>
    </lineage>
</organism>
<feature type="region of interest" description="Disordered" evidence="12">
    <location>
        <begin position="178"/>
        <end position="290"/>
    </location>
</feature>
<dbReference type="Gene3D" id="1.10.287.2900">
    <property type="match status" value="1"/>
</dbReference>
<feature type="region of interest" description="Disordered" evidence="12">
    <location>
        <begin position="16"/>
        <end position="48"/>
    </location>
</feature>
<accession>A0A2N5STB5</accession>
<feature type="compositionally biased region" description="Low complexity" evidence="12">
    <location>
        <begin position="19"/>
        <end position="36"/>
    </location>
</feature>
<dbReference type="OrthoDB" id="2506950at2759"/>
<comment type="subcellular location">
    <subcellularLocation>
        <location evidence="2">Mitochondrion inner membrane</location>
        <topology evidence="2">Single-pass type II membrane protein</topology>
        <orientation evidence="2">Intermembrane side</orientation>
    </subcellularLocation>
</comment>
<reference evidence="16 17" key="1">
    <citation type="submission" date="2017-11" db="EMBL/GenBank/DDBJ databases">
        <title>De novo assembly and phasing of dikaryotic genomes from two isolates of Puccinia coronata f. sp. avenae, the causal agent of oat crown rust.</title>
        <authorList>
            <person name="Miller M.E."/>
            <person name="Zhang Y."/>
            <person name="Omidvar V."/>
            <person name="Sperschneider J."/>
            <person name="Schwessinger B."/>
            <person name="Raley C."/>
            <person name="Palmer J.M."/>
            <person name="Garnica D."/>
            <person name="Upadhyaya N."/>
            <person name="Rathjen J."/>
            <person name="Taylor J.M."/>
            <person name="Park R.F."/>
            <person name="Dodds P.N."/>
            <person name="Hirsch C.D."/>
            <person name="Kianian S.F."/>
            <person name="Figueroa M."/>
        </authorList>
    </citation>
    <scope>NUCLEOTIDE SEQUENCE [LARGE SCALE GENOMIC DNA]</scope>
    <source>
        <strain evidence="14">12NC29</strain>
        <strain evidence="15">12SD80</strain>
    </source>
</reference>
<feature type="compositionally biased region" description="Acidic residues" evidence="12">
    <location>
        <begin position="185"/>
        <end position="194"/>
    </location>
</feature>
<gene>
    <name evidence="14" type="ORF">PCANC_18549</name>
    <name evidence="15" type="ORF">PCASD_01658</name>
</gene>
<feature type="compositionally biased region" description="Low complexity" evidence="12">
    <location>
        <begin position="281"/>
        <end position="290"/>
    </location>
</feature>
<evidence type="ECO:0000256" key="7">
    <source>
        <dbReference type="ARBA" id="ARBA00023010"/>
    </source>
</evidence>
<evidence type="ECO:0000256" key="9">
    <source>
        <dbReference type="ARBA" id="ARBA00023157"/>
    </source>
</evidence>
<evidence type="ECO:0000313" key="17">
    <source>
        <dbReference type="Proteomes" id="UP000235392"/>
    </source>
</evidence>
<dbReference type="STRING" id="200324.A0A2N5STB5"/>
<dbReference type="Proteomes" id="UP000235388">
    <property type="component" value="Unassembled WGS sequence"/>
</dbReference>
<name>A0A2N5STB5_9BASI</name>
<comment type="cofactor">
    <cofactor evidence="1">
        <name>Cu(2+)</name>
        <dbReference type="ChEBI" id="CHEBI:29036"/>
    </cofactor>
</comment>
<feature type="compositionally biased region" description="Polar residues" evidence="12">
    <location>
        <begin position="37"/>
        <end position="48"/>
    </location>
</feature>
<dbReference type="EMBL" id="PGCI01000011">
    <property type="protein sequence ID" value="PLW50377.1"/>
    <property type="molecule type" value="Genomic_DNA"/>
</dbReference>
<evidence type="ECO:0000256" key="1">
    <source>
        <dbReference type="ARBA" id="ARBA00001973"/>
    </source>
</evidence>
<dbReference type="AlphaFoldDB" id="A0A2N5STB5"/>
<keyword evidence="4" id="KW-0813">Transport</keyword>
<comment type="caution">
    <text evidence="14">The sequence shown here is derived from an EMBL/GenBank/DDBJ whole genome shotgun (WGS) entry which is preliminary data.</text>
</comment>